<dbReference type="InterPro" id="IPR000045">
    <property type="entry name" value="Prepilin_IV_endopep_pep"/>
</dbReference>
<keyword evidence="3" id="KW-1003">Cell membrane</keyword>
<name>A0A8J6T9Y0_9DELT</name>
<dbReference type="GO" id="GO:0008168">
    <property type="term" value="F:methyltransferase activity"/>
    <property type="evidence" value="ECO:0007669"/>
    <property type="project" value="UniProtKB-KW"/>
</dbReference>
<dbReference type="Pfam" id="PF01478">
    <property type="entry name" value="Peptidase_A24"/>
    <property type="match status" value="1"/>
</dbReference>
<comment type="similarity">
    <text evidence="2 8">Belongs to the peptidase A24 family.</text>
</comment>
<dbReference type="PANTHER" id="PTHR30487:SF0">
    <property type="entry name" value="PREPILIN LEADER PEPTIDASE_N-METHYLTRANSFERASE-RELATED"/>
    <property type="match status" value="1"/>
</dbReference>
<evidence type="ECO:0000259" key="11">
    <source>
        <dbReference type="Pfam" id="PF01478"/>
    </source>
</evidence>
<feature type="transmembrane region" description="Helical" evidence="10">
    <location>
        <begin position="227"/>
        <end position="245"/>
    </location>
</feature>
<evidence type="ECO:0000256" key="1">
    <source>
        <dbReference type="ARBA" id="ARBA00004429"/>
    </source>
</evidence>
<evidence type="ECO:0000256" key="7">
    <source>
        <dbReference type="ARBA" id="ARBA00023136"/>
    </source>
</evidence>
<comment type="caution">
    <text evidence="13">The sequence shown here is derived from an EMBL/GenBank/DDBJ whole genome shotgun (WGS) entry which is preliminary data.</text>
</comment>
<sequence length="258" mass="28643">MGFDLIMVLFSFLLGLSFGSFMNVCIYRIPLKKSIISPPSTCPHCGERIKFYDNIPLLSYLLLSGRCRRCNHAVSWRYPIVEGLTGLLSLALFIRYGFTYQYILTFLFAATLVTISFIDLDHKIIPDILSLPGIVAGWGGSFLPGNVFWLDSLIGTVAGGGSLFLVAYIYERITGREGMGGGDIKLLAMIGAWMGWRPLPLIVLISSLTGAIIGSAFILFAGKGYRIRIPFGPFLSLGALFYLFFGNEFAKWYFSLFM</sequence>
<protein>
    <recommendedName>
        <fullName evidence="9">Prepilin leader peptidase/N-methyltransferase</fullName>
        <ecNumber evidence="9">2.1.1.-</ecNumber>
        <ecNumber evidence="9">3.4.23.43</ecNumber>
    </recommendedName>
</protein>
<feature type="transmembrane region" description="Helical" evidence="10">
    <location>
        <begin position="6"/>
        <end position="27"/>
    </location>
</feature>
<keyword evidence="9" id="KW-0511">Multifunctional enzyme</keyword>
<keyword evidence="7 10" id="KW-0472">Membrane</keyword>
<proteinExistence type="inferred from homology"/>
<evidence type="ECO:0000256" key="2">
    <source>
        <dbReference type="ARBA" id="ARBA00005801"/>
    </source>
</evidence>
<comment type="catalytic activity">
    <reaction evidence="9">
        <text>Typically cleaves a -Gly-|-Phe- bond to release an N-terminal, basic peptide of 5-8 residues from type IV prepilin, and then N-methylates the new N-terminal amino group, the methyl donor being S-adenosyl-L-methionine.</text>
        <dbReference type="EC" id="3.4.23.43"/>
    </reaction>
</comment>
<evidence type="ECO:0000256" key="10">
    <source>
        <dbReference type="SAM" id="Phobius"/>
    </source>
</evidence>
<evidence type="ECO:0000256" key="4">
    <source>
        <dbReference type="ARBA" id="ARBA00022519"/>
    </source>
</evidence>
<accession>A0A8J6T9Y0</accession>
<keyword evidence="6 10" id="KW-1133">Transmembrane helix</keyword>
<feature type="transmembrane region" description="Helical" evidence="10">
    <location>
        <begin position="199"/>
        <end position="221"/>
    </location>
</feature>
<comment type="subcellular location">
    <subcellularLocation>
        <location evidence="1">Cell inner membrane</location>
        <topology evidence="1">Multi-pass membrane protein</topology>
    </subcellularLocation>
    <subcellularLocation>
        <location evidence="9">Cell membrane</location>
        <topology evidence="9">Multi-pass membrane protein</topology>
    </subcellularLocation>
</comment>
<dbReference type="Pfam" id="PF06750">
    <property type="entry name" value="A24_N_bact"/>
    <property type="match status" value="1"/>
</dbReference>
<feature type="transmembrane region" description="Helical" evidence="10">
    <location>
        <begin position="100"/>
        <end position="118"/>
    </location>
</feature>
<feature type="transmembrane region" description="Helical" evidence="10">
    <location>
        <begin position="149"/>
        <end position="170"/>
    </location>
</feature>
<gene>
    <name evidence="13" type="ORF">H8E19_14035</name>
</gene>
<dbReference type="InterPro" id="IPR010627">
    <property type="entry name" value="Prepilin_pept_A24_N"/>
</dbReference>
<dbReference type="GO" id="GO:0004190">
    <property type="term" value="F:aspartic-type endopeptidase activity"/>
    <property type="evidence" value="ECO:0007669"/>
    <property type="project" value="UniProtKB-EC"/>
</dbReference>
<keyword evidence="9" id="KW-0489">Methyltransferase</keyword>
<keyword evidence="9" id="KW-0378">Hydrolase</keyword>
<evidence type="ECO:0000256" key="6">
    <source>
        <dbReference type="ARBA" id="ARBA00022989"/>
    </source>
</evidence>
<dbReference type="PRINTS" id="PR00864">
    <property type="entry name" value="PREPILNPTASE"/>
</dbReference>
<dbReference type="GO" id="GO:0006465">
    <property type="term" value="P:signal peptide processing"/>
    <property type="evidence" value="ECO:0007669"/>
    <property type="project" value="TreeGrafter"/>
</dbReference>
<dbReference type="PANTHER" id="PTHR30487">
    <property type="entry name" value="TYPE 4 PREPILIN-LIKE PROTEINS LEADER PEPTIDE-PROCESSING ENZYME"/>
    <property type="match status" value="1"/>
</dbReference>
<dbReference type="AlphaFoldDB" id="A0A8J6T9Y0"/>
<dbReference type="EMBL" id="JACNJD010000284">
    <property type="protein sequence ID" value="MBC8178521.1"/>
    <property type="molecule type" value="Genomic_DNA"/>
</dbReference>
<organism evidence="13 14">
    <name type="scientific">Candidatus Desulfacyla euxinica</name>
    <dbReference type="NCBI Taxonomy" id="2841693"/>
    <lineage>
        <taxon>Bacteria</taxon>
        <taxon>Deltaproteobacteria</taxon>
        <taxon>Candidatus Desulfacyla</taxon>
    </lineage>
</organism>
<evidence type="ECO:0000256" key="3">
    <source>
        <dbReference type="ARBA" id="ARBA00022475"/>
    </source>
</evidence>
<evidence type="ECO:0000256" key="9">
    <source>
        <dbReference type="RuleBase" id="RU003794"/>
    </source>
</evidence>
<dbReference type="InterPro" id="IPR050882">
    <property type="entry name" value="Prepilin_peptidase/N-MTase"/>
</dbReference>
<dbReference type="EC" id="2.1.1.-" evidence="9"/>
<dbReference type="InterPro" id="IPR014032">
    <property type="entry name" value="Peptidase_A24A_bac"/>
</dbReference>
<evidence type="ECO:0000256" key="5">
    <source>
        <dbReference type="ARBA" id="ARBA00022692"/>
    </source>
</evidence>
<evidence type="ECO:0000313" key="13">
    <source>
        <dbReference type="EMBL" id="MBC8178521.1"/>
    </source>
</evidence>
<keyword evidence="9" id="KW-0808">Transferase</keyword>
<feature type="domain" description="Prepilin type IV endopeptidase peptidase" evidence="11">
    <location>
        <begin position="107"/>
        <end position="214"/>
    </location>
</feature>
<dbReference type="Proteomes" id="UP000650524">
    <property type="component" value="Unassembled WGS sequence"/>
</dbReference>
<keyword evidence="9" id="KW-0645">Protease</keyword>
<evidence type="ECO:0000256" key="8">
    <source>
        <dbReference type="RuleBase" id="RU003793"/>
    </source>
</evidence>
<evidence type="ECO:0000313" key="14">
    <source>
        <dbReference type="Proteomes" id="UP000650524"/>
    </source>
</evidence>
<keyword evidence="4" id="KW-0997">Cell inner membrane</keyword>
<comment type="function">
    <text evidence="9">Plays an essential role in type IV pili and type II pseudopili formation by proteolytically removing the leader sequence from substrate proteins and subsequently monomethylating the alpha-amino group of the newly exposed N-terminal phenylalanine.</text>
</comment>
<feature type="domain" description="Prepilin peptidase A24 N-terminal" evidence="12">
    <location>
        <begin position="13"/>
        <end position="95"/>
    </location>
</feature>
<dbReference type="GO" id="GO:0005886">
    <property type="term" value="C:plasma membrane"/>
    <property type="evidence" value="ECO:0007669"/>
    <property type="project" value="UniProtKB-SubCell"/>
</dbReference>
<keyword evidence="5 9" id="KW-0812">Transmembrane</keyword>
<dbReference type="EC" id="3.4.23.43" evidence="9"/>
<dbReference type="Gene3D" id="1.20.120.1220">
    <property type="match status" value="1"/>
</dbReference>
<reference evidence="13 14" key="1">
    <citation type="submission" date="2020-08" db="EMBL/GenBank/DDBJ databases">
        <title>Bridging the membrane lipid divide: bacteria of the FCB group superphylum have the potential to synthesize archaeal ether lipids.</title>
        <authorList>
            <person name="Villanueva L."/>
            <person name="Von Meijenfeldt F.A.B."/>
            <person name="Westbye A.B."/>
            <person name="Yadav S."/>
            <person name="Hopmans E.C."/>
            <person name="Dutilh B.E."/>
            <person name="Sinninghe Damste J.S."/>
        </authorList>
    </citation>
    <scope>NUCLEOTIDE SEQUENCE [LARGE SCALE GENOMIC DNA]</scope>
    <source>
        <strain evidence="13">NIOZ-UU27</strain>
    </source>
</reference>
<evidence type="ECO:0000259" key="12">
    <source>
        <dbReference type="Pfam" id="PF06750"/>
    </source>
</evidence>
<dbReference type="GO" id="GO:0032259">
    <property type="term" value="P:methylation"/>
    <property type="evidence" value="ECO:0007669"/>
    <property type="project" value="UniProtKB-KW"/>
</dbReference>